<keyword evidence="3" id="KW-1185">Reference proteome</keyword>
<evidence type="ECO:0008006" key="4">
    <source>
        <dbReference type="Google" id="ProtNLM"/>
    </source>
</evidence>
<proteinExistence type="predicted"/>
<sequence length="55" mass="6311">MNCHLQPLAKPAPPPPGPTPRAFDRWLQDELARRYDSALAEPVPEELLRLLRETH</sequence>
<accession>A0ABX1F2I5</accession>
<name>A0ABX1F2I5_9PROT</name>
<dbReference type="RefSeq" id="WP_168050892.1">
    <property type="nucleotide sequence ID" value="NZ_JAATJR010000005.1"/>
</dbReference>
<evidence type="ECO:0000313" key="2">
    <source>
        <dbReference type="EMBL" id="NKE46507.1"/>
    </source>
</evidence>
<reference evidence="2 3" key="1">
    <citation type="submission" date="2020-03" db="EMBL/GenBank/DDBJ databases">
        <title>Roseomonas selenitidurans sp. nov. isolated from soil.</title>
        <authorList>
            <person name="Liu H."/>
        </authorList>
    </citation>
    <scope>NUCLEOTIDE SEQUENCE [LARGE SCALE GENOMIC DNA]</scope>
    <source>
        <strain evidence="2 3">JCM 15073</strain>
    </source>
</reference>
<dbReference type="EMBL" id="JAAVTX010000005">
    <property type="protein sequence ID" value="NKE46507.1"/>
    <property type="molecule type" value="Genomic_DNA"/>
</dbReference>
<evidence type="ECO:0000313" key="3">
    <source>
        <dbReference type="Proteomes" id="UP000765160"/>
    </source>
</evidence>
<comment type="caution">
    <text evidence="2">The sequence shown here is derived from an EMBL/GenBank/DDBJ whole genome shotgun (WGS) entry which is preliminary data.</text>
</comment>
<gene>
    <name evidence="2" type="ORF">HB662_17125</name>
</gene>
<protein>
    <recommendedName>
        <fullName evidence="4">Anti-sigma factor NepR domain-containing protein</fullName>
    </recommendedName>
</protein>
<feature type="region of interest" description="Disordered" evidence="1">
    <location>
        <begin position="1"/>
        <end position="23"/>
    </location>
</feature>
<dbReference type="Proteomes" id="UP000765160">
    <property type="component" value="Unassembled WGS sequence"/>
</dbReference>
<organism evidence="2 3">
    <name type="scientific">Falsiroseomonas frigidaquae</name>
    <dbReference type="NCBI Taxonomy" id="487318"/>
    <lineage>
        <taxon>Bacteria</taxon>
        <taxon>Pseudomonadati</taxon>
        <taxon>Pseudomonadota</taxon>
        <taxon>Alphaproteobacteria</taxon>
        <taxon>Acetobacterales</taxon>
        <taxon>Roseomonadaceae</taxon>
        <taxon>Falsiroseomonas</taxon>
    </lineage>
</organism>
<feature type="compositionally biased region" description="Pro residues" evidence="1">
    <location>
        <begin position="10"/>
        <end position="19"/>
    </location>
</feature>
<evidence type="ECO:0000256" key="1">
    <source>
        <dbReference type="SAM" id="MobiDB-lite"/>
    </source>
</evidence>